<comment type="caution">
    <text evidence="1">The sequence shown here is derived from an EMBL/GenBank/DDBJ whole genome shotgun (WGS) entry which is preliminary data.</text>
</comment>
<dbReference type="AlphaFoldDB" id="A0A2S7SQ86"/>
<dbReference type="SUPFAM" id="SSF48452">
    <property type="entry name" value="TPR-like"/>
    <property type="match status" value="1"/>
</dbReference>
<dbReference type="EMBL" id="PPSL01000016">
    <property type="protein sequence ID" value="PQJ08726.1"/>
    <property type="molecule type" value="Genomic_DNA"/>
</dbReference>
<proteinExistence type="predicted"/>
<evidence type="ECO:0000313" key="2">
    <source>
        <dbReference type="Proteomes" id="UP000239872"/>
    </source>
</evidence>
<protein>
    <submittedName>
        <fullName evidence="1">Uncharacterized protein</fullName>
    </submittedName>
</protein>
<dbReference type="Proteomes" id="UP000239872">
    <property type="component" value="Unassembled WGS sequence"/>
</dbReference>
<gene>
    <name evidence="1" type="ORF">CJD36_022805</name>
</gene>
<dbReference type="InterPro" id="IPR011990">
    <property type="entry name" value="TPR-like_helical_dom_sf"/>
</dbReference>
<keyword evidence="2" id="KW-1185">Reference proteome</keyword>
<accession>A0A2S7SQ86</accession>
<sequence>MIAAYTSLAQTDKEHIEHANNAISVVHNCDDALRLLNNVSPEGRMTAGYFLCLAKAHDCKENVEQAIYYYNKYLEMQPKSDSVKQRVAQLADKQTQQGRTANEERVAKAVYDNIALPNKKKKHYILEDKFLYMGPDFCFSTGGRNAAYKYGAGLNLGSAYNFFDNNFLLDFSLSGSFQFGKNMSWFRRAYPMLGSSVDIIDNGGSVAFEVSPMVTLINSHSIAWTAGPLVGVKYANISISGNSLSGAVINGENVFGPCYGVKSDFLWGQCGMVFIEYAMMPRDRYNTETNTKGILSDHSVLRIGINLKANRYQ</sequence>
<dbReference type="Gene3D" id="1.25.40.10">
    <property type="entry name" value="Tetratricopeptide repeat domain"/>
    <property type="match status" value="1"/>
</dbReference>
<evidence type="ECO:0000313" key="1">
    <source>
        <dbReference type="EMBL" id="PQJ08726.1"/>
    </source>
</evidence>
<organism evidence="1 2">
    <name type="scientific">Flavipsychrobacter stenotrophus</name>
    <dbReference type="NCBI Taxonomy" id="2077091"/>
    <lineage>
        <taxon>Bacteria</taxon>
        <taxon>Pseudomonadati</taxon>
        <taxon>Bacteroidota</taxon>
        <taxon>Chitinophagia</taxon>
        <taxon>Chitinophagales</taxon>
        <taxon>Chitinophagaceae</taxon>
        <taxon>Flavipsychrobacter</taxon>
    </lineage>
</organism>
<name>A0A2S7SQ86_9BACT</name>
<reference evidence="1 2" key="1">
    <citation type="submission" date="2018-01" db="EMBL/GenBank/DDBJ databases">
        <title>A novel member of the phylum Bacteroidetes isolated from glacier ice.</title>
        <authorList>
            <person name="Liu Q."/>
            <person name="Xin Y.-H."/>
        </authorList>
    </citation>
    <scope>NUCLEOTIDE SEQUENCE [LARGE SCALE GENOMIC DNA]</scope>
    <source>
        <strain evidence="1 2">RB1R16</strain>
    </source>
</reference>